<reference evidence="10" key="1">
    <citation type="submission" date="2021-04" db="EMBL/GenBank/DDBJ databases">
        <title>Genome based classification of Actinospica acidithermotolerans sp. nov., an actinobacterium isolated from an Indonesian hot spring.</title>
        <authorList>
            <person name="Kusuma A.B."/>
            <person name="Putra K.E."/>
            <person name="Nafisah S."/>
            <person name="Loh J."/>
            <person name="Nouioui I."/>
            <person name="Goodfellow M."/>
        </authorList>
    </citation>
    <scope>NUCLEOTIDE SEQUENCE</scope>
    <source>
        <strain evidence="10">MGRD01-02</strain>
    </source>
</reference>
<evidence type="ECO:0000259" key="8">
    <source>
        <dbReference type="PROSITE" id="PS50025"/>
    </source>
</evidence>
<accession>A0A941IK53</accession>
<feature type="compositionally biased region" description="Low complexity" evidence="6">
    <location>
        <begin position="3414"/>
        <end position="3457"/>
    </location>
</feature>
<organism evidence="10 11">
    <name type="scientific">Actinospica acidithermotolerans</name>
    <dbReference type="NCBI Taxonomy" id="2828514"/>
    <lineage>
        <taxon>Bacteria</taxon>
        <taxon>Bacillati</taxon>
        <taxon>Actinomycetota</taxon>
        <taxon>Actinomycetes</taxon>
        <taxon>Catenulisporales</taxon>
        <taxon>Actinospicaceae</taxon>
        <taxon>Actinospica</taxon>
    </lineage>
</organism>
<dbReference type="PANTHER" id="PTHR32305:SF15">
    <property type="entry name" value="PROTEIN RHSA-RELATED"/>
    <property type="match status" value="1"/>
</dbReference>
<dbReference type="Gene3D" id="2.180.10.10">
    <property type="entry name" value="RHS repeat-associated core"/>
    <property type="match status" value="3"/>
</dbReference>
<evidence type="ECO:0000256" key="1">
    <source>
        <dbReference type="ARBA" id="ARBA00004316"/>
    </source>
</evidence>
<dbReference type="CDD" id="cd00081">
    <property type="entry name" value="Hint"/>
    <property type="match status" value="1"/>
</dbReference>
<proteinExistence type="predicted"/>
<dbReference type="SMART" id="SM00560">
    <property type="entry name" value="LamGL"/>
    <property type="match status" value="2"/>
</dbReference>
<dbReference type="PROSITE" id="PS50853">
    <property type="entry name" value="FN3"/>
    <property type="match status" value="1"/>
</dbReference>
<feature type="domain" description="Laminin G" evidence="8">
    <location>
        <begin position="1018"/>
        <end position="1204"/>
    </location>
</feature>
<dbReference type="InterPro" id="IPR050708">
    <property type="entry name" value="T6SS_VgrG/RHS"/>
</dbReference>
<dbReference type="InterPro" id="IPR031325">
    <property type="entry name" value="RHS_repeat"/>
</dbReference>
<dbReference type="Gene3D" id="2.60.120.200">
    <property type="match status" value="3"/>
</dbReference>
<dbReference type="NCBIfam" id="TIGR03696">
    <property type="entry name" value="Rhs_assc_core"/>
    <property type="match status" value="1"/>
</dbReference>
<dbReference type="Pfam" id="PF20148">
    <property type="entry name" value="DUF6531"/>
    <property type="match status" value="1"/>
</dbReference>
<dbReference type="Pfam" id="PF25023">
    <property type="entry name" value="TEN_YD-shell"/>
    <property type="match status" value="2"/>
</dbReference>
<feature type="signal peptide" evidence="7">
    <location>
        <begin position="1"/>
        <end position="29"/>
    </location>
</feature>
<comment type="subcellular location">
    <subcellularLocation>
        <location evidence="1">Cell projection</location>
    </subcellularLocation>
</comment>
<feature type="compositionally biased region" description="Polar residues" evidence="6">
    <location>
        <begin position="3458"/>
        <end position="3471"/>
    </location>
</feature>
<feature type="region of interest" description="Disordered" evidence="6">
    <location>
        <begin position="3219"/>
        <end position="3262"/>
    </location>
</feature>
<feature type="region of interest" description="Disordered" evidence="6">
    <location>
        <begin position="3362"/>
        <end position="3498"/>
    </location>
</feature>
<dbReference type="InterPro" id="IPR022385">
    <property type="entry name" value="Rhs_assc_core"/>
</dbReference>
<evidence type="ECO:0000256" key="2">
    <source>
        <dbReference type="ARBA" id="ARBA00022729"/>
    </source>
</evidence>
<evidence type="ECO:0000313" key="11">
    <source>
        <dbReference type="Proteomes" id="UP000676325"/>
    </source>
</evidence>
<comment type="caution">
    <text evidence="10">The sequence shown here is derived from an EMBL/GenBank/DDBJ whole genome shotgun (WGS) entry which is preliminary data.</text>
</comment>
<dbReference type="CDD" id="cd00110">
    <property type="entry name" value="LamG"/>
    <property type="match status" value="2"/>
</dbReference>
<dbReference type="EMBL" id="JAGSOH010000016">
    <property type="protein sequence ID" value="MBR7826391.1"/>
    <property type="molecule type" value="Genomic_DNA"/>
</dbReference>
<keyword evidence="4" id="KW-1015">Disulfide bond</keyword>
<keyword evidence="3" id="KW-0677">Repeat</keyword>
<feature type="region of interest" description="Disordered" evidence="6">
    <location>
        <begin position="71"/>
        <end position="111"/>
    </location>
</feature>
<evidence type="ECO:0000259" key="9">
    <source>
        <dbReference type="PROSITE" id="PS50853"/>
    </source>
</evidence>
<dbReference type="Pfam" id="PF13385">
    <property type="entry name" value="Laminin_G_3"/>
    <property type="match status" value="3"/>
</dbReference>
<evidence type="ECO:0000256" key="7">
    <source>
        <dbReference type="SAM" id="SignalP"/>
    </source>
</evidence>
<feature type="compositionally biased region" description="Low complexity" evidence="6">
    <location>
        <begin position="83"/>
        <end position="95"/>
    </location>
</feature>
<dbReference type="GO" id="GO:0042995">
    <property type="term" value="C:cell projection"/>
    <property type="evidence" value="ECO:0007669"/>
    <property type="project" value="UniProtKB-SubCell"/>
</dbReference>
<feature type="compositionally biased region" description="Low complexity" evidence="6">
    <location>
        <begin position="3220"/>
        <end position="3236"/>
    </location>
</feature>
<dbReference type="SUPFAM" id="SSF51294">
    <property type="entry name" value="Hedgehog/intein (Hint) domain"/>
    <property type="match status" value="1"/>
</dbReference>
<dbReference type="NCBIfam" id="TIGR01643">
    <property type="entry name" value="YD_repeat_2x"/>
    <property type="match status" value="6"/>
</dbReference>
<dbReference type="Proteomes" id="UP000676325">
    <property type="component" value="Unassembled WGS sequence"/>
</dbReference>
<evidence type="ECO:0000313" key="10">
    <source>
        <dbReference type="EMBL" id="MBR7826391.1"/>
    </source>
</evidence>
<feature type="compositionally biased region" description="Polar residues" evidence="6">
    <location>
        <begin position="3396"/>
        <end position="3409"/>
    </location>
</feature>
<feature type="compositionally biased region" description="Polar residues" evidence="6">
    <location>
        <begin position="3244"/>
        <end position="3262"/>
    </location>
</feature>
<feature type="region of interest" description="Disordered" evidence="6">
    <location>
        <begin position="192"/>
        <end position="249"/>
    </location>
</feature>
<feature type="domain" description="Fibronectin type-III" evidence="9">
    <location>
        <begin position="607"/>
        <end position="706"/>
    </location>
</feature>
<dbReference type="Pfam" id="PF07591">
    <property type="entry name" value="PT-HINT"/>
    <property type="match status" value="1"/>
</dbReference>
<dbReference type="InterPro" id="IPR006530">
    <property type="entry name" value="YD"/>
</dbReference>
<dbReference type="InterPro" id="IPR045351">
    <property type="entry name" value="DUF6531"/>
</dbReference>
<feature type="compositionally biased region" description="Low complexity" evidence="6">
    <location>
        <begin position="3373"/>
        <end position="3384"/>
    </location>
</feature>
<evidence type="ECO:0000256" key="5">
    <source>
        <dbReference type="ARBA" id="ARBA00023273"/>
    </source>
</evidence>
<evidence type="ECO:0008006" key="12">
    <source>
        <dbReference type="Google" id="ProtNLM"/>
    </source>
</evidence>
<dbReference type="SUPFAM" id="SSF49899">
    <property type="entry name" value="Concanavalin A-like lectins/glucanases"/>
    <property type="match status" value="3"/>
</dbReference>
<sequence>MWTRRRLRLVAVIVSALMVLGVATQSATAEQLTPGRLPIGGVVRLVKSMFEDAVSVILPRQLDGRALTSHATAAGRGSGHAPGTGLAQAAAAGNGSPTNAKPGRSGSITRGFDARTSKLDQARTNATQAWYKNADGTLTERASQTPINFKDASGHWRPIDDSLVAGSGGYTNKAASFGLRIASSSGASHGARSQLASGVMRQDASSSASPTESASATPSASASATADPSDTASASATATPSPAPSIGSSSTGDLVTLMLGSGESFGWSLDGAADVAGTESGTTVTYSSILPETNVEVTSEDYGVKEGLTLDSASAGNSWTFDLSMSGLSLAQASDGTWQLADSSGNVVADLEQPYATDASGTASDPEPAETQAVTYSLATVGGVEKLTMTLDQSWLDDPSRVFPVTVDPTVNADINGQEETTYTSSEFPTANNDSSMRMVIGYDSSTGQQNYSYLMFPTSTMVHQGYHISSAQFAAFAYAQSNTASAYASFTVGAPNSAWSESGINWDNQPSSYQTLGAWSGSTGPTGSVTEDGTSYTGEWTYTNLSTTWLNDLQWNSTASYYGLEMIASSYSDMNYRKWFTSSLYSGYSPYVSLTYTPDAKAVTTLVSPVSGTSLDTLTPTLTVSNTDSTSWSGATTEYQYAVYKVTGTSSTAVATAGPTTTSVYVVPSGKLTWGNTYEWEATAYNGYQWGDWSALSSFSTTAPPPILTGSLSQNTNGHGFDAAIGNYTTSATDADITGAGPSLSLVRDYNSLDARSAEALGQGWSSMLDAKVTQVLSAAGKVTEAVVTYPDGQQVAFGLDADGTTYSPPQGRYASLTFSSSGYVLVDKDGTSYNFTHTVTAAASGVAGVYALTSIANHEKQELDYSWTATSGGQINKIVSSVTKRYVTIGWATPAGAANSHVSTVVTNDATGTDGTTAQKWTYNYTGDWLTSVCAPSQTAPATSTSACTVYNYHNGSVYQLAVSDSGANQYWPLDDASGTASATTLEAANVGNGTITYSNVTLGGSSHLTSSSATSAVFTATSKSYAELPNSLLTQSSDESIGLWFETTGTSEVLVDMGGAPVTSSGSDGYDPALYIGKDGKLVSELWTGDAYTPMESGSAVNDGKWHFAMLSASGATNEQYLYVDGKQVASKQGTISLSNGADVSVGAGWMGGTWPDDSLSGASSAVQYFTGSISDVAYYDRALAATDVAGLNTAGTTSSAQLYEITRPNHAADSAVAPEASIGYDTITGRVNSVTDANGGTWGIGLPSAYGSSYVYRAAIDAYSPQHVWKLSDASGATTAADDMNNDAWYGSTAGYANYNSVTLGTSGTSAMPGWTGASFDGSSSYVELPDGALNSATNTTTKSDSTSVTIGVWFQTTGTSQVLVGTGGAAVTSSGADGYDPALYIGKDGKLVSELWTGDAYTPLESSDTVNNGAWHFAMLVGDAANSKQYLYVDGKEVASKSGTISMSSTYVSLGAGWMGGSWPDDSLSGDSAAVQYFKGSMADVALYRSALTEDDVAAIWQAYKNSKGYYDPVEAVKVTDPADSYAGATHDEVYYYDPQNGMREVRYTSGLGESTTYGYDTNGFLNTTVDPNGDETITGHDARGNEVSQTTCQLQSQNKCSTSYKTYYWTANSLAYNSTDVRADLVTASSDGRSTSASDTTYQTKYTYNSNGDELTSADPLSRVTANTYTDGTTAFPSCDAPTTGAPTGLLATTTTSGGAVTRYTYYADGDTCTITNADGLVTYFKYDGLGRLISKTTGEQRVALLPLTDAAGSSTAADSSGLGNSGTETSVTFNGSYASFPGSSGQGIKIGSPVLTTNASYTLSAWVDLTSTPSTYAVVASVKGSSGTAAQIMYSTYDGLDRFIFQNTATESSSPTWYSAEATASPSTSTWYHLVAVYDAANSTDEFYINGTLVGTASSVQTWAATAGAFWIGSDEGSSDFPGYIKNVQAYQRALSSTEVSTLYGEGSAGAAVSDPAGEDAVAGYSYDGQGHLATSAAPSVTDRVSSAVHTAVTTLTYDDDGNLKTSTTADTTGGDTSRETQYAYNIYDQVQTKTDPDQHATNYTYDLFGNVETSTDPMGRETKTLYDAANYKRMQYLEGTTETGTATNSSSLLEEKWTYDAAGRLSIDTVDPNGLDYSTTYAYYDNGLTYQVAKTDGTSTYVESTSTYDGAGNLLTQATDNGVTNTDYSYDDAGQKLQVTVDPSGVDRVTAYTYTADGKVKETTVTGVTDAAGDRGTVSDETKTYDELDNITSTSVIDGSNTYTTKDIVNEQGLVTEQIDPLGYPTYYSYDEAGHRVVTTSTTVTATTYTAASGATVTAGTRAVTSTGYNTFGDEVETVDADGNETKYSYDNDSLLTAKILPSYTTPCAPGATSCSSTSVPSETTYQYYNDGNVQTITDPIAYNTSSAAGETINYTYNQLGKVATVQVDDYVSGKTLTTSYTYDALGRVTETTDPNNAQTSTVYDYLSRQTYSTVVDRHAGTNDSTTASYTTDYLYTDTGGWLSEQKSESTSSYTTYGYDNVGERISTTNAANDTTTTSYDGTGQAVKTVAPDLSYVTETYDEAGRKTATAEFATDKTQVGGGSFTYDADGRVATSTQIQSSTVSATTTYRYDGTGLLTSVTQPVDSSSSDAITIAYGYDLAGNKTAYTPGNGTTVDSSGNVTTNSADTTYTTYNSRGLPEFQVEPATSAYTAASDLTTTSTYDADGDLVTRVEPGQVTLAYSYDGRGDVLTESGTGAETPSATRSFTYDLDGNVLTAATSNTLSTTSTATATTTSTSNATSENFQYNDRGELIVAGGSAGSSSFSYTGDGLMASRTDASGTTDYTYDTSDRPYTVTDASTGSTLTYSYNTDSQVSQISYGTGADQELLGYNTAHELASDELETAAGTAMDTLSYGYDEAGDLTSKTDSTGTTNAYTYDEAGRITSWTAGTSTSAYSGNGTCTNSSTLTCYSYDKDSNRTESGANVYTYNSQDELTSDGVDTYQYTARGTQSSKASTSSAVSYQDDAYGQQDTAGVGQYTYDASGRLISQQNTSTGATTTLAYSGGSNLVASDGTTTYSRYANGALLGETTAATSALVWTDQHTDVVGTFTSSGTALTGTESYNPLGKVLTNTGTTASLSAGYQSEWTDTSTGEVNMAARWYNPATGQFTSKDTVSNSAVPNTAAANPFGYADGSPLDGADPSGHMRMPGSNFWSQFLSMFQLSYILNFARVRQEKYQERKLQDEAFPSLVPATPIAPSPTAQAAPSAHADKANKAGQSGTPKPMPSSTAPASGYANTPWQEVIKLVGKQVLIGAMALGTCDSAITAAVCGEVAADQEAALEAAAEADEMASFYGAEPGYELGGSISLKAFNEAENALNDEISAQEALMQADEDAMNASASTPKDGSASKAGSAKNGAGGTGSGDNTVTKLGSRSVTTGAKNQAIVPTEAAPSPAEAAPVAAEQAPATAAAPAAPEAVAPEATASTASEIPSSAETVSDQVQQDVPDLEENSTGCPSEVAEPHSFIGSTPVLMADGTTKQIDRIKAGDKITDSVPGQASTQVNAVTKVITTYTDHDFVTLTVAPLAPDGSTGVHKKLARSLATVFATFAAAIALTNSTQQDGSLTTTYHHPFYDITRQQFVQAEYLKPGDQLQTSAGRAVVTGVKLYHADTTTYDLTIGDLHTYYVLAGDTPVLVQNCGGSIARHSTECTCSEGGEPLGVSPTPGNTVVLGLKGPGNALADSTEGGMTFNAGDEDMLYGYFHDLAEPQWVREVRSAIENPAIEISVDLGGLPAEPGSTAMDIFQAAAGRGMKAGSWRNGPGTDWEMRQIQIAAYDDPGLAGRINWFLNGVDVNGEMAGSLLPTGNG</sequence>
<dbReference type="InterPro" id="IPR036844">
    <property type="entry name" value="Hint_dom_sf"/>
</dbReference>
<evidence type="ECO:0000256" key="3">
    <source>
        <dbReference type="ARBA" id="ARBA00022737"/>
    </source>
</evidence>
<dbReference type="PROSITE" id="PS50025">
    <property type="entry name" value="LAM_G_DOMAIN"/>
    <property type="match status" value="1"/>
</dbReference>
<dbReference type="InterPro" id="IPR013320">
    <property type="entry name" value="ConA-like_dom_sf"/>
</dbReference>
<feature type="compositionally biased region" description="Low complexity" evidence="6">
    <location>
        <begin position="203"/>
        <end position="249"/>
    </location>
</feature>
<name>A0A941IK53_9ACTN</name>
<dbReference type="InterPro" id="IPR003961">
    <property type="entry name" value="FN3_dom"/>
</dbReference>
<dbReference type="InterPro" id="IPR056823">
    <property type="entry name" value="TEN-like_YD-shell"/>
</dbReference>
<protein>
    <recommendedName>
        <fullName evidence="12">Teneurin-1</fullName>
    </recommendedName>
</protein>
<evidence type="ECO:0000256" key="4">
    <source>
        <dbReference type="ARBA" id="ARBA00023157"/>
    </source>
</evidence>
<dbReference type="RefSeq" id="WP_212517539.1">
    <property type="nucleotide sequence ID" value="NZ_JAGSOH010000016.1"/>
</dbReference>
<keyword evidence="5" id="KW-0966">Cell projection</keyword>
<dbReference type="Pfam" id="PF05593">
    <property type="entry name" value="RHS_repeat"/>
    <property type="match status" value="1"/>
</dbReference>
<dbReference type="PANTHER" id="PTHR32305">
    <property type="match status" value="1"/>
</dbReference>
<keyword evidence="2 7" id="KW-0732">Signal</keyword>
<keyword evidence="11" id="KW-1185">Reference proteome</keyword>
<evidence type="ECO:0000256" key="6">
    <source>
        <dbReference type="SAM" id="MobiDB-lite"/>
    </source>
</evidence>
<feature type="chain" id="PRO_5037804535" description="Teneurin-1" evidence="7">
    <location>
        <begin position="30"/>
        <end position="3834"/>
    </location>
</feature>
<dbReference type="InterPro" id="IPR001791">
    <property type="entry name" value="Laminin_G"/>
</dbReference>
<gene>
    <name evidence="10" type="ORF">KDK95_08765</name>
</gene>
<dbReference type="Gene3D" id="2.170.16.10">
    <property type="entry name" value="Hedgehog/Intein (Hint) domain"/>
    <property type="match status" value="1"/>
</dbReference>
<dbReference type="InterPro" id="IPR006558">
    <property type="entry name" value="LamG-like"/>
</dbReference>